<dbReference type="Gene3D" id="3.30.2310.20">
    <property type="entry name" value="RelE-like"/>
    <property type="match status" value="1"/>
</dbReference>
<dbReference type="STRING" id="596324.TREVI0001_1760"/>
<name>C8PP39_9SPIR</name>
<proteinExistence type="predicted"/>
<dbReference type="AlphaFoldDB" id="C8PP39"/>
<evidence type="ECO:0000313" key="3">
    <source>
        <dbReference type="Proteomes" id="UP000004509"/>
    </source>
</evidence>
<dbReference type="EMBL" id="ACYH01000024">
    <property type="protein sequence ID" value="EEV20902.1"/>
    <property type="molecule type" value="Genomic_DNA"/>
</dbReference>
<keyword evidence="1" id="KW-1277">Toxin-antitoxin system</keyword>
<dbReference type="Proteomes" id="UP000004509">
    <property type="component" value="Unassembled WGS sequence"/>
</dbReference>
<comment type="caution">
    <text evidence="2">The sequence shown here is derived from an EMBL/GenBank/DDBJ whole genome shotgun (WGS) entry which is preliminary data.</text>
</comment>
<dbReference type="eggNOG" id="COG3668">
    <property type="taxonomic scope" value="Bacteria"/>
</dbReference>
<dbReference type="Pfam" id="PF05016">
    <property type="entry name" value="ParE_toxin"/>
    <property type="match status" value="1"/>
</dbReference>
<sequence length="102" mass="12179">MGKYTLRYLPLAEQDLSEIVNYIQNNLENPIAAENTLSKIEAAILERLESPESFAVWQSKKQRPYLYRKINVSNYTVWYVVIDHIMEVRRILYSRRDEENLI</sequence>
<gene>
    <name evidence="2" type="ORF">TREVI0001_1760</name>
</gene>
<accession>C8PP39</accession>
<evidence type="ECO:0000256" key="1">
    <source>
        <dbReference type="ARBA" id="ARBA00022649"/>
    </source>
</evidence>
<organism evidence="2 3">
    <name type="scientific">Treponema vincentii ATCC 35580</name>
    <dbReference type="NCBI Taxonomy" id="596324"/>
    <lineage>
        <taxon>Bacteria</taxon>
        <taxon>Pseudomonadati</taxon>
        <taxon>Spirochaetota</taxon>
        <taxon>Spirochaetia</taxon>
        <taxon>Spirochaetales</taxon>
        <taxon>Treponemataceae</taxon>
        <taxon>Treponema</taxon>
    </lineage>
</organism>
<dbReference type="InterPro" id="IPR035093">
    <property type="entry name" value="RelE/ParE_toxin_dom_sf"/>
</dbReference>
<evidence type="ECO:0000313" key="2">
    <source>
        <dbReference type="EMBL" id="EEV20902.1"/>
    </source>
</evidence>
<dbReference type="RefSeq" id="WP_006188307.1">
    <property type="nucleotide sequence ID" value="NZ_ACYH01000024.1"/>
</dbReference>
<dbReference type="OrthoDB" id="362857at2"/>
<dbReference type="InterPro" id="IPR007712">
    <property type="entry name" value="RelE/ParE_toxin"/>
</dbReference>
<reference evidence="2 3" key="1">
    <citation type="submission" date="2009-07" db="EMBL/GenBank/DDBJ databases">
        <authorList>
            <person name="Madupu R."/>
            <person name="Sebastian Y."/>
            <person name="Durkin A.S."/>
            <person name="Torralba M."/>
            <person name="Methe B."/>
            <person name="Sutton G.G."/>
            <person name="Strausberg R.L."/>
            <person name="Nelson K.E."/>
        </authorList>
    </citation>
    <scope>NUCLEOTIDE SEQUENCE [LARGE SCALE GENOMIC DNA]</scope>
    <source>
        <strain evidence="2 3">ATCC 35580</strain>
    </source>
</reference>
<protein>
    <submittedName>
        <fullName evidence="2">Plasmid stabilization system protein, RelE/ParE family</fullName>
    </submittedName>
</protein>